<proteinExistence type="predicted"/>
<keyword evidence="1" id="KW-1185">Reference proteome</keyword>
<dbReference type="AlphaFoldDB" id="A0A915K2J3"/>
<protein>
    <submittedName>
        <fullName evidence="2">Ovule protein</fullName>
    </submittedName>
</protein>
<organism evidence="1 2">
    <name type="scientific">Romanomermis culicivorax</name>
    <name type="common">Nematode worm</name>
    <dbReference type="NCBI Taxonomy" id="13658"/>
    <lineage>
        <taxon>Eukaryota</taxon>
        <taxon>Metazoa</taxon>
        <taxon>Ecdysozoa</taxon>
        <taxon>Nematoda</taxon>
        <taxon>Enoplea</taxon>
        <taxon>Dorylaimia</taxon>
        <taxon>Mermithida</taxon>
        <taxon>Mermithoidea</taxon>
        <taxon>Mermithidae</taxon>
        <taxon>Romanomermis</taxon>
    </lineage>
</organism>
<sequence length="61" mass="7365">MQSFQNMWNELRSRATLWPGNKEDKFGVWCLYFRKSILIITWRSGLAIVCPPQEHFFMLQN</sequence>
<dbReference type="Proteomes" id="UP000887565">
    <property type="component" value="Unplaced"/>
</dbReference>
<accession>A0A915K2J3</accession>
<dbReference type="WBParaSite" id="nRc.2.0.1.t32540-RA">
    <property type="protein sequence ID" value="nRc.2.0.1.t32540-RA"/>
    <property type="gene ID" value="nRc.2.0.1.g32540"/>
</dbReference>
<name>A0A915K2J3_ROMCU</name>
<reference evidence="2" key="1">
    <citation type="submission" date="2022-11" db="UniProtKB">
        <authorList>
            <consortium name="WormBaseParasite"/>
        </authorList>
    </citation>
    <scope>IDENTIFICATION</scope>
</reference>
<evidence type="ECO:0000313" key="1">
    <source>
        <dbReference type="Proteomes" id="UP000887565"/>
    </source>
</evidence>
<evidence type="ECO:0000313" key="2">
    <source>
        <dbReference type="WBParaSite" id="nRc.2.0.1.t32540-RA"/>
    </source>
</evidence>